<dbReference type="OrthoDB" id="6143442at2759"/>
<evidence type="ECO:0000256" key="1">
    <source>
        <dbReference type="SAM" id="MobiDB-lite"/>
    </source>
</evidence>
<keyword evidence="3" id="KW-1185">Reference proteome</keyword>
<evidence type="ECO:0000313" key="2">
    <source>
        <dbReference type="EMBL" id="KAJ7327777.1"/>
    </source>
</evidence>
<comment type="caution">
    <text evidence="2">The sequence shown here is derived from an EMBL/GenBank/DDBJ whole genome shotgun (WGS) entry which is preliminary data.</text>
</comment>
<reference evidence="2" key="1">
    <citation type="submission" date="2023-01" db="EMBL/GenBank/DDBJ databases">
        <title>Genome assembly of the deep-sea coral Lophelia pertusa.</title>
        <authorList>
            <person name="Herrera S."/>
            <person name="Cordes E."/>
        </authorList>
    </citation>
    <scope>NUCLEOTIDE SEQUENCE</scope>
    <source>
        <strain evidence="2">USNM1676648</strain>
        <tissue evidence="2">Polyp</tissue>
    </source>
</reference>
<protein>
    <submittedName>
        <fullName evidence="2">Uncharacterized protein</fullName>
    </submittedName>
</protein>
<name>A0A9W9YA72_9CNID</name>
<proteinExistence type="predicted"/>
<accession>A0A9W9YA72</accession>
<sequence length="615" mass="70629">MIYVWTGERLLNIKQTDKEIQPGPVKEVKIPQSLPGAEVKKYYCSGRRQKQGDILIFFEKRGSVIILDHNLYDQTNRENKLDGGSVERLIETFKENNKEPTRSAEKRKRAQSPPRPTNGKQKWDTKSTTYQQTMSAAVAGKRVLHGKKDVFKVPLENIVESVTYSTREKSEVFVETIKKSMHSEIKMDSIAYLVSEGNPLDENGKLLDKNLYVLGGTHYLAALKKINEEKQMVEINAVIFKDLSDEETLWLGTQHNLSQHMCRRISAKEYMTNFRRLLLEGADLHKEPPQNPPKDWRLKCQGLLPEGKNINSYSPWLGTCRCPLSTWILLEKVFEMYEKGEVTGMKKVGTTLESHRLWRELLKLDVQAKDKILKDIVDKRFSIGDAIQDAQNRQCLDRVRDTIAEQLDMEWLEIEEKYGSRVSSEVLLPYARLDNVELVPIVLNEFIEDLRDPGKRMGNYESLWKRGDEQLIMSISLQQGTPLSPSQSNANVVFMEMTDDGDSYGKDEIRLIIQKNRNRSQRQLFIVFTAFSIIPDVLNLADELKLEPEVVVVRESECRKHKLTDTTFPESVRPVVILKKVSSSVLQMYNMPINGHISNCFRKSAGPIASLHFPV</sequence>
<dbReference type="EMBL" id="MU827799">
    <property type="protein sequence ID" value="KAJ7327777.1"/>
    <property type="molecule type" value="Genomic_DNA"/>
</dbReference>
<evidence type="ECO:0000313" key="3">
    <source>
        <dbReference type="Proteomes" id="UP001163046"/>
    </source>
</evidence>
<dbReference type="AlphaFoldDB" id="A0A9W9YA72"/>
<feature type="compositionally biased region" description="Basic and acidic residues" evidence="1">
    <location>
        <begin position="93"/>
        <end position="104"/>
    </location>
</feature>
<organism evidence="2 3">
    <name type="scientific">Desmophyllum pertusum</name>
    <dbReference type="NCBI Taxonomy" id="174260"/>
    <lineage>
        <taxon>Eukaryota</taxon>
        <taxon>Metazoa</taxon>
        <taxon>Cnidaria</taxon>
        <taxon>Anthozoa</taxon>
        <taxon>Hexacorallia</taxon>
        <taxon>Scleractinia</taxon>
        <taxon>Caryophylliina</taxon>
        <taxon>Caryophylliidae</taxon>
        <taxon>Desmophyllum</taxon>
    </lineage>
</organism>
<feature type="region of interest" description="Disordered" evidence="1">
    <location>
        <begin position="93"/>
        <end position="129"/>
    </location>
</feature>
<gene>
    <name evidence="2" type="ORF">OS493_026050</name>
</gene>
<dbReference type="Proteomes" id="UP001163046">
    <property type="component" value="Unassembled WGS sequence"/>
</dbReference>